<reference evidence="1 2" key="1">
    <citation type="journal article" date="2016" name="Nat. Commun.">
        <title>Ectomycorrhizal ecology is imprinted in the genome of the dominant symbiotic fungus Cenococcum geophilum.</title>
        <authorList>
            <consortium name="DOE Joint Genome Institute"/>
            <person name="Peter M."/>
            <person name="Kohler A."/>
            <person name="Ohm R.A."/>
            <person name="Kuo A."/>
            <person name="Krutzmann J."/>
            <person name="Morin E."/>
            <person name="Arend M."/>
            <person name="Barry K.W."/>
            <person name="Binder M."/>
            <person name="Choi C."/>
            <person name="Clum A."/>
            <person name="Copeland A."/>
            <person name="Grisel N."/>
            <person name="Haridas S."/>
            <person name="Kipfer T."/>
            <person name="LaButti K."/>
            <person name="Lindquist E."/>
            <person name="Lipzen A."/>
            <person name="Maire R."/>
            <person name="Meier B."/>
            <person name="Mihaltcheva S."/>
            <person name="Molinier V."/>
            <person name="Murat C."/>
            <person name="Poggeler S."/>
            <person name="Quandt C.A."/>
            <person name="Sperisen C."/>
            <person name="Tritt A."/>
            <person name="Tisserant E."/>
            <person name="Crous P.W."/>
            <person name="Henrissat B."/>
            <person name="Nehls U."/>
            <person name="Egli S."/>
            <person name="Spatafora J.W."/>
            <person name="Grigoriev I.V."/>
            <person name="Martin F.M."/>
        </authorList>
    </citation>
    <scope>NUCLEOTIDE SEQUENCE [LARGE SCALE GENOMIC DNA]</scope>
    <source>
        <strain evidence="1 2">1.58</strain>
    </source>
</reference>
<keyword evidence="2" id="KW-1185">Reference proteome</keyword>
<sequence>MVPPKASTRPKSAPNSKRNIKRSEGYSAKEPSNNQDGIVETFASSTVIPLELNQLLLNIFKTSFAERLSLNFTPLLQEVKQHLYNRDFLKAFGRNDYLEAYAARWSPSRALGYLEILNHLSDHISPTQEQESERVDLHRKIVCLGGGAGAEIVALAGFLSLFQRRVDEGGEGSQSGADSEISEHLQRQFEVIAIDIASWTPVVEALQTSITTAPPLSKYASTAAKAVNAPLAAPHSLHITFRQHDILSVDFSELSPFLADANLITLMFTLNELYSTSLSQTQKFLLSLTSCLQPGALLLVVDSPGSYSTVPLNGTEKKYPMQWLLDHTLLHTTTEDASDLSKNEGLWDKPVTYESRWFRLPEGLKYPIELENMRYQLHLFKRR</sequence>
<gene>
    <name evidence="1" type="ORF">K441DRAFT_670623</name>
</gene>
<proteinExistence type="predicted"/>
<accession>A0ACC8EMJ1</accession>
<dbReference type="Proteomes" id="UP000250078">
    <property type="component" value="Unassembled WGS sequence"/>
</dbReference>
<dbReference type="EMBL" id="KV748260">
    <property type="protein sequence ID" value="OCK87454.1"/>
    <property type="molecule type" value="Genomic_DNA"/>
</dbReference>
<evidence type="ECO:0000313" key="2">
    <source>
        <dbReference type="Proteomes" id="UP000250078"/>
    </source>
</evidence>
<protein>
    <submittedName>
        <fullName evidence="1">Uncharacterized protein</fullName>
    </submittedName>
</protein>
<organism evidence="1 2">
    <name type="scientific">Cenococcum geophilum 1.58</name>
    <dbReference type="NCBI Taxonomy" id="794803"/>
    <lineage>
        <taxon>Eukaryota</taxon>
        <taxon>Fungi</taxon>
        <taxon>Dikarya</taxon>
        <taxon>Ascomycota</taxon>
        <taxon>Pezizomycotina</taxon>
        <taxon>Dothideomycetes</taxon>
        <taxon>Pleosporomycetidae</taxon>
        <taxon>Gloniales</taxon>
        <taxon>Gloniaceae</taxon>
        <taxon>Cenococcum</taxon>
    </lineage>
</organism>
<evidence type="ECO:0000313" key="1">
    <source>
        <dbReference type="EMBL" id="OCK87454.1"/>
    </source>
</evidence>
<name>A0ACC8EMJ1_9PEZI</name>